<dbReference type="CDD" id="cd19535">
    <property type="entry name" value="Cyc_NRPS"/>
    <property type="match status" value="1"/>
</dbReference>
<dbReference type="Gene3D" id="1.10.1200.10">
    <property type="entry name" value="ACP-like"/>
    <property type="match status" value="2"/>
</dbReference>
<dbReference type="Pfam" id="PF00550">
    <property type="entry name" value="PP-binding"/>
    <property type="match status" value="2"/>
</dbReference>
<dbReference type="Pfam" id="PF00668">
    <property type="entry name" value="Condensation"/>
    <property type="match status" value="2"/>
</dbReference>
<dbReference type="Pfam" id="PF13193">
    <property type="entry name" value="AMP-binding_C"/>
    <property type="match status" value="1"/>
</dbReference>
<dbReference type="PROSITE" id="PS00606">
    <property type="entry name" value="KS3_1"/>
    <property type="match status" value="1"/>
</dbReference>
<dbReference type="Gene3D" id="3.30.300.30">
    <property type="match status" value="1"/>
</dbReference>
<dbReference type="InterPro" id="IPR020841">
    <property type="entry name" value="PKS_Beta-ketoAc_synthase_dom"/>
</dbReference>
<evidence type="ECO:0000256" key="7">
    <source>
        <dbReference type="ARBA" id="ARBA00022598"/>
    </source>
</evidence>
<comment type="caution">
    <text evidence="14">The sequence shown here is derived from an EMBL/GenBank/DDBJ whole genome shotgun (WGS) entry which is preliminary data.</text>
</comment>
<reference evidence="14 15" key="1">
    <citation type="submission" date="2022-06" db="EMBL/GenBank/DDBJ databases">
        <title>Genomic Encyclopedia of Archaeal and Bacterial Type Strains, Phase II (KMG-II): from individual species to whole genera.</title>
        <authorList>
            <person name="Goeker M."/>
        </authorList>
    </citation>
    <scope>NUCLEOTIDE SEQUENCE [LARGE SCALE GENOMIC DNA]</scope>
    <source>
        <strain evidence="14 15">DSM 40477</strain>
    </source>
</reference>
<keyword evidence="7" id="KW-0436">Ligase</keyword>
<dbReference type="InterPro" id="IPR050091">
    <property type="entry name" value="PKS_NRPS_Biosynth_Enz"/>
</dbReference>
<dbReference type="Gene3D" id="3.30.559.30">
    <property type="entry name" value="Nonribosomal peptide synthetase, condensation domain"/>
    <property type="match status" value="2"/>
</dbReference>
<dbReference type="Gene3D" id="2.30.38.10">
    <property type="entry name" value="Luciferase, Domain 3"/>
    <property type="match status" value="1"/>
</dbReference>
<evidence type="ECO:0000256" key="5">
    <source>
        <dbReference type="ARBA" id="ARBA00022450"/>
    </source>
</evidence>
<evidence type="ECO:0000256" key="3">
    <source>
        <dbReference type="ARBA" id="ARBA00007380"/>
    </source>
</evidence>
<dbReference type="SUPFAM" id="SSF56801">
    <property type="entry name" value="Acetyl-CoA synthetase-like"/>
    <property type="match status" value="1"/>
</dbReference>
<dbReference type="SUPFAM" id="SSF52151">
    <property type="entry name" value="FabD/lysophospholipase-like"/>
    <property type="match status" value="1"/>
</dbReference>
<dbReference type="RefSeq" id="WP_253667368.1">
    <property type="nucleotide sequence ID" value="NZ_JAMTCP010000001.1"/>
</dbReference>
<dbReference type="InterPro" id="IPR036736">
    <property type="entry name" value="ACP-like_sf"/>
</dbReference>
<evidence type="ECO:0000313" key="14">
    <source>
        <dbReference type="EMBL" id="MCP2256364.1"/>
    </source>
</evidence>
<accession>A0ABT1HLH8</accession>
<feature type="domain" description="Ketosynthase family 3 (KS3)" evidence="13">
    <location>
        <begin position="14"/>
        <end position="440"/>
    </location>
</feature>
<dbReference type="InterPro" id="IPR020845">
    <property type="entry name" value="AMP-binding_CS"/>
</dbReference>
<comment type="similarity">
    <text evidence="10">In the C-terminal section; belongs to the NRP synthetase family.</text>
</comment>
<dbReference type="InterPro" id="IPR016035">
    <property type="entry name" value="Acyl_Trfase/lysoPLipase"/>
</dbReference>
<dbReference type="InterPro" id="IPR045851">
    <property type="entry name" value="AMP-bd_C_sf"/>
</dbReference>
<comment type="cofactor">
    <cofactor evidence="1">
        <name>pantetheine 4'-phosphate</name>
        <dbReference type="ChEBI" id="CHEBI:47942"/>
    </cofactor>
</comment>
<dbReference type="Gene3D" id="3.30.70.250">
    <property type="entry name" value="Malonyl-CoA ACP transacylase, ACP-binding"/>
    <property type="match status" value="1"/>
</dbReference>
<dbReference type="InterPro" id="IPR009081">
    <property type="entry name" value="PP-bd_ACP"/>
</dbReference>
<feature type="domain" description="Carrier" evidence="12">
    <location>
        <begin position="933"/>
        <end position="1008"/>
    </location>
</feature>
<dbReference type="InterPro" id="IPR016036">
    <property type="entry name" value="Malonyl_transacylase_ACP-bd"/>
</dbReference>
<dbReference type="SUPFAM" id="SSF52777">
    <property type="entry name" value="CoA-dependent acyltransferases"/>
    <property type="match status" value="4"/>
</dbReference>
<dbReference type="Gene3D" id="3.40.366.10">
    <property type="entry name" value="Malonyl-Coenzyme A Acyl Carrier Protein, domain 2"/>
    <property type="match status" value="1"/>
</dbReference>
<keyword evidence="8" id="KW-0808">Transferase</keyword>
<dbReference type="NCBIfam" id="TIGR01733">
    <property type="entry name" value="AA-adenyl-dom"/>
    <property type="match status" value="1"/>
</dbReference>
<evidence type="ECO:0000313" key="15">
    <source>
        <dbReference type="Proteomes" id="UP001205311"/>
    </source>
</evidence>
<dbReference type="InterPro" id="IPR016039">
    <property type="entry name" value="Thiolase-like"/>
</dbReference>
<comment type="similarity">
    <text evidence="3">Belongs to the ATP-dependent AMP-binding enzyme family. MbtB subfamily.</text>
</comment>
<dbReference type="PROSITE" id="PS00012">
    <property type="entry name" value="PHOSPHOPANTETHEINE"/>
    <property type="match status" value="2"/>
</dbReference>
<dbReference type="InterPro" id="IPR000873">
    <property type="entry name" value="AMP-dep_synth/lig_dom"/>
</dbReference>
<dbReference type="Pfam" id="PF00109">
    <property type="entry name" value="ketoacyl-synt"/>
    <property type="match status" value="1"/>
</dbReference>
<keyword evidence="6" id="KW-0597">Phosphoprotein</keyword>
<dbReference type="PANTHER" id="PTHR43775:SF51">
    <property type="entry name" value="INACTIVE PHENOLPHTHIOCEROL SYNTHESIS POLYKETIDE SYNTHASE TYPE I PKS1-RELATED"/>
    <property type="match status" value="1"/>
</dbReference>
<dbReference type="InterPro" id="IPR020806">
    <property type="entry name" value="PKS_PP-bd"/>
</dbReference>
<evidence type="ECO:0000259" key="12">
    <source>
        <dbReference type="PROSITE" id="PS50075"/>
    </source>
</evidence>
<dbReference type="PROSITE" id="PS52004">
    <property type="entry name" value="KS3_2"/>
    <property type="match status" value="1"/>
</dbReference>
<dbReference type="CDD" id="cd00833">
    <property type="entry name" value="PKS"/>
    <property type="match status" value="1"/>
</dbReference>
<dbReference type="InterPro" id="IPR018201">
    <property type="entry name" value="Ketoacyl_synth_AS"/>
</dbReference>
<dbReference type="PROSITE" id="PS50075">
    <property type="entry name" value="CARRIER"/>
    <property type="match status" value="2"/>
</dbReference>
<dbReference type="PROSITE" id="PS00455">
    <property type="entry name" value="AMP_BINDING"/>
    <property type="match status" value="1"/>
</dbReference>
<dbReference type="PANTHER" id="PTHR43775">
    <property type="entry name" value="FATTY ACID SYNTHASE"/>
    <property type="match status" value="1"/>
</dbReference>
<dbReference type="SUPFAM" id="SSF53901">
    <property type="entry name" value="Thiolase-like"/>
    <property type="match status" value="1"/>
</dbReference>
<dbReference type="Gene3D" id="3.40.47.10">
    <property type="match status" value="1"/>
</dbReference>
<dbReference type="InterPro" id="IPR001242">
    <property type="entry name" value="Condensation_dom"/>
</dbReference>
<evidence type="ECO:0000256" key="9">
    <source>
        <dbReference type="ARBA" id="ARBA00023315"/>
    </source>
</evidence>
<sequence>MTRDSARTTPDSTGGAIAIIGMAGRFPGARDVPTFWRNLRDGVESITRLSDEDLLAEGIPRDVFSREEYVRAAPVLDDVDLFDAAFFNINAREAALLDPQQRLFLETAWHALEDAGRGPGTDSDVGVFAGANMPAYLMSNLLGGSRIVMSPAVFELQIHNDKDYLASRTAFLLGLTGPAVTVQTACSSSLVAVHQAVRALAAGECGTAVAGGVCVRVPHRVGYLYEEGLIYSPDGHCRPFDADGRGTVFGNGVGAVVLRRLEDALADGDNVLAVIRSSAVNNDGSDKVGYTAPSVAGQERLVAAALASSGIEANTITAMEAHGTATQVGDPIEIKALARAFAPYTDERGFCAVSSVKGNIGHLESAAGVASLIKAVLQLRHRELVPNLHFRTPNPRIDFDSTPFFVNTELTEWKNGGHPRRIGVSSFGIGGTNAHVILEEAPAPKPAPPAERDAQVVVLSAKSPRALDELTENLAAHLAGVRDSDQPPALADIASTTQLGRGSLPFRRAVVARDLGEAAELLGGSDPARVSSAVAPPGKPKVVFLFPGQGTQYPGMGHDLYLTEEVFRSEVDTCVDILRPLLGVDLREVMYPPAGADLEAAATRLENTAYAQPALFVTEYALARQWESWGVRPDAMVGHSLGEFVAACLAGVFDLPTVLRLVATRGTMMRELPSGSMLSVAAPEERVRELLPPELSVAAVNAPTLCVVSGPHEAVAALEERLAAAEISSRRLHTSHAFHSGMIDPIVPPFTEQVRAATLGEPGLPIVSTVTGEWIGAEQTTDPEYWGTHMRRPVRFGEAVRRVTELGRTILLEVGPGNTLGTLSRQAVDAGAGATVVSSMRRPDQEQSDQDTLLSAFAGLWLAGAEVDWTRLQAPRPRVPLPTYPFQHKRFWIEPRGEAGGELVIDTPATTETDESDTAGGGRPEHLLTAYTAPRNDLERSITALWEEFFGFHPIGIHDNFFELGGHSLLATQVLNRLRSELGRTATPAELLSRPTVAALAELIADQEPAQEPEVLPTITPEPERRHEPFPLTEMQQAQWLGRLGSFDMGGVAPHLYLEFDSDTLDLERLERAWQRVVQRHEMLRIVVLSDGRQRVLKDVPAYRFEVLDLRGADEETARARLAEVSDRMAAEVRPADTWPLWEIRATWLGNGKLRVHVSFDLLCADVASFFYQVLPAWRQFYENPELPADPPALSFRDYVLAEENLRETALYERSLEYWRERVRHLPPAPELPTAAAPGELTRPTFVRRHASLDPRTWASIKERAGEHGVTPSSVLVAAYAATISRWSKSQHFTLNFTAVNRLPFHEDVDGMVGEFASFELLEVDTRRLDTFADLVAQLQRQSWEDFEHRYVSGVRILRELNRVRRDTTGGVMPVVFTSALSTEQDPASVPSPVAWLGEQARFISQTPQVTIDHFVLEFGGVLELAWHAVDELFPENLMAEMFESYQELLVGLASPEGWERPPTIELPSEQWEIRERVNATEGPVPTGLLVEPVLAAGVDPALASRDAVITAERTLTHAELSGRAVDLARTLAERGYGPGKLVGIGLAKGWRQIVAAVGVSAAGCTYVPIDPDLPESRRAWLIEHAGIDCVVTDGSGTPEWPSTVDTVAIAEDPDWRSVDVASWRSPAKPEEIAYIIYTSGSTGTPKGVAVNHTAALNTLVDVRERFGITPDDRVLGLSSLSFDLSVFDVFGMLGTGGALVLPEPHARRDPQRWIELVREHGVTVWNSVPALLEMLVTHLESTASAEGGAVLPLRLAMLSGDWIPVRLPDRARALAEDLTVYSLGGATEAAIWSIHYPIGEVPPEWTSIPYGFPLRNQTFHVLNERMEPAPVWTAGQLYIGGVGLASCYWNDEQRTAESFVTHPTTGERLYRTGDLGRYLPDGSIEFLGREDFQVKIGGFRVELGEVEHALAQHPAVANTVAAALGQRTQQRLVAYLVPNEPVTDQAALVESVREHLTRTLPNYLIPADIVVLDDLPLSSNGKVDRSALPAPERVGHGGAAEDAVDERLRISLDRLLTLARSVLGVESVGASDNFFELGGDSIMGIQLVSQANAEGLAIGPQDLFESPNFLDLAQRVEAVGGTAVVDADAVPLTPHQAELVAAGSVSWVETGVAAGFDPELAERALREVTARHTALRLRLGALQDGTPGLLDAGTAEGVLSEIDLSGLAADSRAEALTELVAEMAEELDLSAGEGAKLVRVTTGEDEDRLVWLGSAAALDDSSWRVLLSEFAHAYRGLADGGAVTWEGRPPCFLDWSRQRADRAARGEVEPVEAVRLGEAQVTTVDAEAVAALRESAFSAYHVDLGEAVAAALVLALRTQRQDPPAVVVERSLRKAAVENSAGRFTEPVGLTVSGPADPAEVLTSVKRDYRQADAPTDGARRVLLREVVEADWRSAEGGPLTLTGFAGPSGVTAPAGTVAEVGAALVDGELRIHWRPTEGAEGTEGTEGTDGAIDVAALSRAFTDAVVALTEHCREAGSGSYEPSDFPLAGLDPTELSKFLGSLD</sequence>
<dbReference type="InterPro" id="IPR023213">
    <property type="entry name" value="CAT-like_dom_sf"/>
</dbReference>
<dbReference type="Gene3D" id="3.30.70.3290">
    <property type="match status" value="1"/>
</dbReference>
<dbReference type="EMBL" id="JAMTCP010000001">
    <property type="protein sequence ID" value="MCP2256364.1"/>
    <property type="molecule type" value="Genomic_DNA"/>
</dbReference>
<dbReference type="InterPro" id="IPR057737">
    <property type="entry name" value="Condensation_MtbB-like"/>
</dbReference>
<dbReference type="SMART" id="SM00827">
    <property type="entry name" value="PKS_AT"/>
    <property type="match status" value="1"/>
</dbReference>
<evidence type="ECO:0000259" key="13">
    <source>
        <dbReference type="PROSITE" id="PS52004"/>
    </source>
</evidence>
<dbReference type="SMART" id="SM00823">
    <property type="entry name" value="PKS_PP"/>
    <property type="match status" value="2"/>
</dbReference>
<dbReference type="SMART" id="SM00825">
    <property type="entry name" value="PKS_KS"/>
    <property type="match status" value="1"/>
</dbReference>
<gene>
    <name evidence="14" type="ORF">LX15_000047</name>
</gene>
<comment type="pathway">
    <text evidence="2">Siderophore biosynthesis; mycobactin biosynthesis.</text>
</comment>
<evidence type="ECO:0000256" key="10">
    <source>
        <dbReference type="ARBA" id="ARBA00029443"/>
    </source>
</evidence>
<keyword evidence="5" id="KW-0596">Phosphopantetheine</keyword>
<dbReference type="InterPro" id="IPR014031">
    <property type="entry name" value="Ketoacyl_synth_C"/>
</dbReference>
<dbReference type="InterPro" id="IPR001227">
    <property type="entry name" value="Ac_transferase_dom_sf"/>
</dbReference>
<dbReference type="Gene3D" id="3.30.559.10">
    <property type="entry name" value="Chloramphenicol acetyltransferase-like domain"/>
    <property type="match status" value="2"/>
</dbReference>
<evidence type="ECO:0000256" key="4">
    <source>
        <dbReference type="ARBA" id="ARBA00016743"/>
    </source>
</evidence>
<dbReference type="Pfam" id="PF16197">
    <property type="entry name" value="KAsynt_C_assoc"/>
    <property type="match status" value="1"/>
</dbReference>
<protein>
    <recommendedName>
        <fullName evidence="4">Phenyloxazoline synthase MbtB</fullName>
    </recommendedName>
    <alternativeName>
        <fullName evidence="11">Mycobactin synthetase protein B</fullName>
    </alternativeName>
</protein>
<dbReference type="InterPro" id="IPR014043">
    <property type="entry name" value="Acyl_transferase_dom"/>
</dbReference>
<keyword evidence="15" id="KW-1185">Reference proteome</keyword>
<proteinExistence type="inferred from homology"/>
<dbReference type="InterPro" id="IPR032821">
    <property type="entry name" value="PKS_assoc"/>
</dbReference>
<feature type="domain" description="Carrier" evidence="12">
    <location>
        <begin position="2007"/>
        <end position="2081"/>
    </location>
</feature>
<dbReference type="CDD" id="cd12114">
    <property type="entry name" value="A_NRPS_TlmIV_like"/>
    <property type="match status" value="1"/>
</dbReference>
<dbReference type="InterPro" id="IPR010071">
    <property type="entry name" value="AA_adenyl_dom"/>
</dbReference>
<organism evidence="14 15">
    <name type="scientific">Streptoalloteichus tenebrarius (strain ATCC 17920 / DSM 40477 / JCM 4838 / CBS 697.72 / NBRC 16177 / NCIMB 11028 / NRRL B-12390 / A12253. 1 / ISP 5477)</name>
    <name type="common">Streptomyces tenebrarius</name>
    <dbReference type="NCBI Taxonomy" id="1933"/>
    <lineage>
        <taxon>Bacteria</taxon>
        <taxon>Bacillati</taxon>
        <taxon>Actinomycetota</taxon>
        <taxon>Actinomycetes</taxon>
        <taxon>Pseudonocardiales</taxon>
        <taxon>Pseudonocardiaceae</taxon>
        <taxon>Streptoalloteichus</taxon>
    </lineage>
</organism>
<evidence type="ECO:0000256" key="8">
    <source>
        <dbReference type="ARBA" id="ARBA00022679"/>
    </source>
</evidence>
<evidence type="ECO:0000256" key="6">
    <source>
        <dbReference type="ARBA" id="ARBA00022553"/>
    </source>
</evidence>
<dbReference type="Proteomes" id="UP001205311">
    <property type="component" value="Unassembled WGS sequence"/>
</dbReference>
<dbReference type="InterPro" id="IPR025110">
    <property type="entry name" value="AMP-bd_C"/>
</dbReference>
<dbReference type="InterPro" id="IPR014030">
    <property type="entry name" value="Ketoacyl_synth_N"/>
</dbReference>
<name>A0ABT1HLH8_STRSD</name>
<keyword evidence="9" id="KW-0012">Acyltransferase</keyword>
<evidence type="ECO:0000256" key="1">
    <source>
        <dbReference type="ARBA" id="ARBA00001957"/>
    </source>
</evidence>
<evidence type="ECO:0000256" key="2">
    <source>
        <dbReference type="ARBA" id="ARBA00005102"/>
    </source>
</evidence>
<dbReference type="InterPro" id="IPR006162">
    <property type="entry name" value="Ppantetheine_attach_site"/>
</dbReference>
<dbReference type="Pfam" id="PF00501">
    <property type="entry name" value="AMP-binding"/>
    <property type="match status" value="1"/>
</dbReference>
<dbReference type="Pfam" id="PF02801">
    <property type="entry name" value="Ketoacyl-synt_C"/>
    <property type="match status" value="1"/>
</dbReference>
<dbReference type="Pfam" id="PF00698">
    <property type="entry name" value="Acyl_transf_1"/>
    <property type="match status" value="1"/>
</dbReference>
<evidence type="ECO:0000256" key="11">
    <source>
        <dbReference type="ARBA" id="ARBA00033440"/>
    </source>
</evidence>
<dbReference type="SUPFAM" id="SSF55048">
    <property type="entry name" value="Probable ACP-binding domain of malonyl-CoA ACP transacylase"/>
    <property type="match status" value="1"/>
</dbReference>
<dbReference type="Gene3D" id="3.40.50.980">
    <property type="match status" value="2"/>
</dbReference>
<dbReference type="SUPFAM" id="SSF47336">
    <property type="entry name" value="ACP-like"/>
    <property type="match status" value="2"/>
</dbReference>